<dbReference type="AlphaFoldDB" id="A0A3D9SJ42"/>
<dbReference type="EMBL" id="QTTN01000001">
    <property type="protein sequence ID" value="REE94340.1"/>
    <property type="molecule type" value="Genomic_DNA"/>
</dbReference>
<sequence length="195" mass="21659">MSKKMKTWLPAVIFLAAAAALVVVYFVIPEHREMRRRENDLGDIFTTLGTIAIYLAAGSFSWLWFKRKQKSASMLVRKVGKLFHASHKPLGWVTLILVAVHGTYFLLTKLDDHKIYSGLAGFVLLAAIVGYGLSIHKVRNKWIRAVHRTLGLLWVPVLWLHAGGSAIIAVLAALAVGGAVYMLEKRAREAEQPTS</sequence>
<feature type="transmembrane region" description="Helical" evidence="1">
    <location>
        <begin position="113"/>
        <end position="133"/>
    </location>
</feature>
<dbReference type="OrthoDB" id="2942320at2"/>
<dbReference type="Proteomes" id="UP000256304">
    <property type="component" value="Unassembled WGS sequence"/>
</dbReference>
<feature type="transmembrane region" description="Helical" evidence="1">
    <location>
        <begin position="7"/>
        <end position="28"/>
    </location>
</feature>
<evidence type="ECO:0000313" key="2">
    <source>
        <dbReference type="EMBL" id="REE94340.1"/>
    </source>
</evidence>
<keyword evidence="1" id="KW-0472">Membrane</keyword>
<evidence type="ECO:0008006" key="4">
    <source>
        <dbReference type="Google" id="ProtNLM"/>
    </source>
</evidence>
<name>A0A3D9SJ42_9BACL</name>
<feature type="transmembrane region" description="Helical" evidence="1">
    <location>
        <begin position="90"/>
        <end position="107"/>
    </location>
</feature>
<keyword evidence="1" id="KW-0812">Transmembrane</keyword>
<reference evidence="2 3" key="1">
    <citation type="submission" date="2018-08" db="EMBL/GenBank/DDBJ databases">
        <title>Genomic Encyclopedia of Type Strains, Phase III (KMG-III): the genomes of soil and plant-associated and newly described type strains.</title>
        <authorList>
            <person name="Whitman W."/>
        </authorList>
    </citation>
    <scope>NUCLEOTIDE SEQUENCE [LARGE SCALE GENOMIC DNA]</scope>
    <source>
        <strain evidence="2 3">CGMCC 1.10966</strain>
    </source>
</reference>
<evidence type="ECO:0000256" key="1">
    <source>
        <dbReference type="SAM" id="Phobius"/>
    </source>
</evidence>
<keyword evidence="1" id="KW-1133">Transmembrane helix</keyword>
<keyword evidence="3" id="KW-1185">Reference proteome</keyword>
<gene>
    <name evidence="2" type="ORF">A8990_101133</name>
</gene>
<proteinExistence type="predicted"/>
<dbReference type="RefSeq" id="WP_116187078.1">
    <property type="nucleotide sequence ID" value="NZ_QTTN01000001.1"/>
</dbReference>
<evidence type="ECO:0000313" key="3">
    <source>
        <dbReference type="Proteomes" id="UP000256304"/>
    </source>
</evidence>
<accession>A0A3D9SJ42</accession>
<comment type="caution">
    <text evidence="2">The sequence shown here is derived from an EMBL/GenBank/DDBJ whole genome shotgun (WGS) entry which is preliminary data.</text>
</comment>
<protein>
    <recommendedName>
        <fullName evidence="4">Ferric reductase like protein</fullName>
    </recommendedName>
</protein>
<organism evidence="2 3">
    <name type="scientific">Paenibacillus taihuensis</name>
    <dbReference type="NCBI Taxonomy" id="1156355"/>
    <lineage>
        <taxon>Bacteria</taxon>
        <taxon>Bacillati</taxon>
        <taxon>Bacillota</taxon>
        <taxon>Bacilli</taxon>
        <taxon>Bacillales</taxon>
        <taxon>Paenibacillaceae</taxon>
        <taxon>Paenibacillus</taxon>
    </lineage>
</organism>
<feature type="transmembrane region" description="Helical" evidence="1">
    <location>
        <begin position="44"/>
        <end position="65"/>
    </location>
</feature>